<keyword evidence="4" id="KW-0325">Glycoprotein</keyword>
<accession>A0AAE1SDW8</accession>
<evidence type="ECO:0000259" key="8">
    <source>
        <dbReference type="Pfam" id="PF13947"/>
    </source>
</evidence>
<dbReference type="PANTHER" id="PTHR33138:SF87">
    <property type="entry name" value="WALL-ASSOCIATED RECEPTOR KINASE, GALACTURONAN-BINDING DOMAIN-CONTAINING PROTEIN"/>
    <property type="match status" value="1"/>
</dbReference>
<comment type="caution">
    <text evidence="10">The sequence shown here is derived from an EMBL/GenBank/DDBJ whole genome shotgun (WGS) entry which is preliminary data.</text>
</comment>
<dbReference type="EC" id="2.7.11.1" evidence="2"/>
<dbReference type="Pfam" id="PF14380">
    <property type="entry name" value="WAK_assoc"/>
    <property type="match status" value="3"/>
</dbReference>
<dbReference type="GO" id="GO:0030247">
    <property type="term" value="F:polysaccharide binding"/>
    <property type="evidence" value="ECO:0007669"/>
    <property type="project" value="InterPro"/>
</dbReference>
<dbReference type="Proteomes" id="UP001291623">
    <property type="component" value="Unassembled WGS sequence"/>
</dbReference>
<dbReference type="GO" id="GO:0004674">
    <property type="term" value="F:protein serine/threonine kinase activity"/>
    <property type="evidence" value="ECO:0007669"/>
    <property type="project" value="UniProtKB-EC"/>
</dbReference>
<feature type="domain" description="Wall-associated receptor kinase C-terminal" evidence="9">
    <location>
        <begin position="595"/>
        <end position="650"/>
    </location>
</feature>
<evidence type="ECO:0000256" key="5">
    <source>
        <dbReference type="ARBA" id="ARBA00047899"/>
    </source>
</evidence>
<keyword evidence="7" id="KW-1133">Transmembrane helix</keyword>
<feature type="transmembrane region" description="Helical" evidence="7">
    <location>
        <begin position="62"/>
        <end position="79"/>
    </location>
</feature>
<dbReference type="EMBL" id="JAVYJV010000006">
    <property type="protein sequence ID" value="KAK4367970.1"/>
    <property type="molecule type" value="Genomic_DNA"/>
</dbReference>
<dbReference type="AlphaFoldDB" id="A0AAE1SDW8"/>
<protein>
    <recommendedName>
        <fullName evidence="2">non-specific serine/threonine protein kinase</fullName>
        <ecNumber evidence="2">2.7.11.1</ecNumber>
    </recommendedName>
</protein>
<comment type="catalytic activity">
    <reaction evidence="6">
        <text>L-seryl-[protein] + ATP = O-phospho-L-seryl-[protein] + ADP + H(+)</text>
        <dbReference type="Rhea" id="RHEA:17989"/>
        <dbReference type="Rhea" id="RHEA-COMP:9863"/>
        <dbReference type="Rhea" id="RHEA-COMP:11604"/>
        <dbReference type="ChEBI" id="CHEBI:15378"/>
        <dbReference type="ChEBI" id="CHEBI:29999"/>
        <dbReference type="ChEBI" id="CHEBI:30616"/>
        <dbReference type="ChEBI" id="CHEBI:83421"/>
        <dbReference type="ChEBI" id="CHEBI:456216"/>
        <dbReference type="EC" id="2.7.11.1"/>
    </reaction>
</comment>
<evidence type="ECO:0000256" key="6">
    <source>
        <dbReference type="ARBA" id="ARBA00048679"/>
    </source>
</evidence>
<dbReference type="Pfam" id="PF13947">
    <property type="entry name" value="GUB_WAK_bind"/>
    <property type="match status" value="2"/>
</dbReference>
<comment type="subcellular location">
    <subcellularLocation>
        <location evidence="1">Membrane</location>
        <topology evidence="1">Single-pass membrane protein</topology>
    </subcellularLocation>
</comment>
<sequence length="675" mass="73443">MVLLPIQKSKPSHKFWVARVNGACFDSSQVGNQSIGCLSLTRWNNSVKAKTRRLSRNPSKKMQSNLLSTVILFIILGIIQMNSQSFYFCSFLTLFFSLILIHAPQGSTNPEFYQTCGNTYSCGDITGLSYPFRSVNDPPFCGYPGFELNCNQDSSTTMVIKNMKYRIVDVFPTTQTIRIVREDIMESTCPVDLVKTTLDYSLFDYAAGYTNLTFLYNCPVSSYSAETDVIACRNSKYHNVFVLPGAVGPGKCNASVTVPVLQVSAATVGSLNSSGLGQLIQEGFDIRWKIDSKACSKCTEKKGRCVYDEYMKQTTCFCPDSPYESASCSVDAFGFSPPLPISIPSPSPDDEPFRRCGESFSCGDIDINYPFWGGGRPKYCGGHPSLEINCESDILSIAIESTTYKVIAINNFTRIVTLARDDLLSNICLDNPEKTSMDLNTFSYVSTDQNITLYYGCTLRSGSQIVPTFPNVFKCNSNIFGIYTLIDVSFDFSLVTCRNEIIARVNQTNAVALVSDTASVEVLRTAISGGFSVNWTAASFDSKCQQCDKSGGRCGSNPDSATFSCHCVAGTHPTDCNDGHNQAGARVNQTNAVALVSDTASVEVLRIAISGGFSVNWTAASFDSKCQQCDKSGGRCGSNLGFAAFSCHCVTGTHPTDCNDRQNQAGGNLFSTIPS</sequence>
<organism evidence="10 11">
    <name type="scientific">Anisodus tanguticus</name>
    <dbReference type="NCBI Taxonomy" id="243964"/>
    <lineage>
        <taxon>Eukaryota</taxon>
        <taxon>Viridiplantae</taxon>
        <taxon>Streptophyta</taxon>
        <taxon>Embryophyta</taxon>
        <taxon>Tracheophyta</taxon>
        <taxon>Spermatophyta</taxon>
        <taxon>Magnoliopsida</taxon>
        <taxon>eudicotyledons</taxon>
        <taxon>Gunneridae</taxon>
        <taxon>Pentapetalae</taxon>
        <taxon>asterids</taxon>
        <taxon>lamiids</taxon>
        <taxon>Solanales</taxon>
        <taxon>Solanaceae</taxon>
        <taxon>Solanoideae</taxon>
        <taxon>Hyoscyameae</taxon>
        <taxon>Anisodus</taxon>
    </lineage>
</organism>
<evidence type="ECO:0000313" key="11">
    <source>
        <dbReference type="Proteomes" id="UP001291623"/>
    </source>
</evidence>
<evidence type="ECO:0000256" key="2">
    <source>
        <dbReference type="ARBA" id="ARBA00012513"/>
    </source>
</evidence>
<feature type="domain" description="Wall-associated receptor kinase C-terminal" evidence="9">
    <location>
        <begin position="250"/>
        <end position="320"/>
    </location>
</feature>
<evidence type="ECO:0000313" key="10">
    <source>
        <dbReference type="EMBL" id="KAK4367970.1"/>
    </source>
</evidence>
<dbReference type="InterPro" id="IPR032872">
    <property type="entry name" value="WAK_assoc_C"/>
</dbReference>
<feature type="domain" description="Wall-associated receptor kinase C-terminal" evidence="9">
    <location>
        <begin position="494"/>
        <end position="568"/>
    </location>
</feature>
<evidence type="ECO:0000256" key="1">
    <source>
        <dbReference type="ARBA" id="ARBA00004167"/>
    </source>
</evidence>
<evidence type="ECO:0000256" key="7">
    <source>
        <dbReference type="SAM" id="Phobius"/>
    </source>
</evidence>
<keyword evidence="7" id="KW-0812">Transmembrane</keyword>
<keyword evidence="11" id="KW-1185">Reference proteome</keyword>
<feature type="domain" description="Wall-associated receptor kinase galacturonan-binding" evidence="8">
    <location>
        <begin position="116"/>
        <end position="181"/>
    </location>
</feature>
<comment type="catalytic activity">
    <reaction evidence="5">
        <text>L-threonyl-[protein] + ATP = O-phospho-L-threonyl-[protein] + ADP + H(+)</text>
        <dbReference type="Rhea" id="RHEA:46608"/>
        <dbReference type="Rhea" id="RHEA-COMP:11060"/>
        <dbReference type="Rhea" id="RHEA-COMP:11605"/>
        <dbReference type="ChEBI" id="CHEBI:15378"/>
        <dbReference type="ChEBI" id="CHEBI:30013"/>
        <dbReference type="ChEBI" id="CHEBI:30616"/>
        <dbReference type="ChEBI" id="CHEBI:61977"/>
        <dbReference type="ChEBI" id="CHEBI:456216"/>
        <dbReference type="EC" id="2.7.11.1"/>
    </reaction>
</comment>
<proteinExistence type="predicted"/>
<keyword evidence="3" id="KW-0732">Signal</keyword>
<feature type="domain" description="Wall-associated receptor kinase galacturonan-binding" evidence="8">
    <location>
        <begin position="356"/>
        <end position="419"/>
    </location>
</feature>
<reference evidence="10" key="1">
    <citation type="submission" date="2023-12" db="EMBL/GenBank/DDBJ databases">
        <title>Genome assembly of Anisodus tanguticus.</title>
        <authorList>
            <person name="Wang Y.-J."/>
        </authorList>
    </citation>
    <scope>NUCLEOTIDE SEQUENCE</scope>
    <source>
        <strain evidence="10">KB-2021</strain>
        <tissue evidence="10">Leaf</tissue>
    </source>
</reference>
<evidence type="ECO:0000256" key="4">
    <source>
        <dbReference type="ARBA" id="ARBA00023180"/>
    </source>
</evidence>
<evidence type="ECO:0000259" key="9">
    <source>
        <dbReference type="Pfam" id="PF14380"/>
    </source>
</evidence>
<dbReference type="GO" id="GO:0016020">
    <property type="term" value="C:membrane"/>
    <property type="evidence" value="ECO:0007669"/>
    <property type="project" value="UniProtKB-SubCell"/>
</dbReference>
<dbReference type="InterPro" id="IPR025287">
    <property type="entry name" value="WAK_GUB"/>
</dbReference>
<name>A0AAE1SDW8_9SOLA</name>
<evidence type="ECO:0000256" key="3">
    <source>
        <dbReference type="ARBA" id="ARBA00022729"/>
    </source>
</evidence>
<keyword evidence="7" id="KW-0472">Membrane</keyword>
<dbReference type="PANTHER" id="PTHR33138">
    <property type="entry name" value="OS01G0690200 PROTEIN"/>
    <property type="match status" value="1"/>
</dbReference>
<gene>
    <name evidence="10" type="ORF">RND71_011762</name>
</gene>